<dbReference type="STRING" id="8153.ENSHBUP00000027671"/>
<evidence type="ECO:0000313" key="1">
    <source>
        <dbReference type="Ensembl" id="ENSHBUP00000027671.1"/>
    </source>
</evidence>
<dbReference type="GeneTree" id="ENSGT01030000234896"/>
<protein>
    <submittedName>
        <fullName evidence="1">Uncharacterized protein</fullName>
    </submittedName>
</protein>
<organism evidence="1 2">
    <name type="scientific">Haplochromis burtoni</name>
    <name type="common">Burton's mouthbrooder</name>
    <name type="synonym">Chromis burtoni</name>
    <dbReference type="NCBI Taxonomy" id="8153"/>
    <lineage>
        <taxon>Eukaryota</taxon>
        <taxon>Metazoa</taxon>
        <taxon>Chordata</taxon>
        <taxon>Craniata</taxon>
        <taxon>Vertebrata</taxon>
        <taxon>Euteleostomi</taxon>
        <taxon>Actinopterygii</taxon>
        <taxon>Neopterygii</taxon>
        <taxon>Teleostei</taxon>
        <taxon>Neoteleostei</taxon>
        <taxon>Acanthomorphata</taxon>
        <taxon>Ovalentaria</taxon>
        <taxon>Cichlomorphae</taxon>
        <taxon>Cichliformes</taxon>
        <taxon>Cichlidae</taxon>
        <taxon>African cichlids</taxon>
        <taxon>Pseudocrenilabrinae</taxon>
        <taxon>Haplochromini</taxon>
        <taxon>Haplochromis</taxon>
    </lineage>
</organism>
<dbReference type="Ensembl" id="ENSHBUT00000000186.1">
    <property type="protein sequence ID" value="ENSHBUP00000027671.1"/>
    <property type="gene ID" value="ENSHBUG00000011002.1"/>
</dbReference>
<sequence length="180" mass="20215">VMEPTGPVDGDVCLLLVQLHCSKLTKLEETIKDWTVLSHIDCKKEKTKNSALTSLHLFAVLRHVVRSDGPQELNVIITVVLCHLFTTDLHFSVQSIVEEEVVRHTDPVWFHGMALAIVVIPHITCGQKHHPDKFILDIAKKRKKERKKSHIALGILVLLKMPNSSSAQPKTCSSAFQIHL</sequence>
<dbReference type="AlphaFoldDB" id="A0A3Q2WNW3"/>
<keyword evidence="2" id="KW-1185">Reference proteome</keyword>
<name>A0A3Q2WNW3_HAPBU</name>
<accession>A0A3Q2WNW3</accession>
<evidence type="ECO:0000313" key="2">
    <source>
        <dbReference type="Proteomes" id="UP000264840"/>
    </source>
</evidence>
<reference evidence="1" key="2">
    <citation type="submission" date="2025-09" db="UniProtKB">
        <authorList>
            <consortium name="Ensembl"/>
        </authorList>
    </citation>
    <scope>IDENTIFICATION</scope>
</reference>
<proteinExistence type="predicted"/>
<dbReference type="Proteomes" id="UP000264840">
    <property type="component" value="Unplaced"/>
</dbReference>
<reference evidence="1" key="1">
    <citation type="submission" date="2025-08" db="UniProtKB">
        <authorList>
            <consortium name="Ensembl"/>
        </authorList>
    </citation>
    <scope>IDENTIFICATION</scope>
</reference>
<dbReference type="OMA" id="KYWTVLT"/>